<accession>A0ABQ9IHP7</accession>
<keyword evidence="2" id="KW-1185">Reference proteome</keyword>
<dbReference type="Proteomes" id="UP001159363">
    <property type="component" value="Chromosome 1"/>
</dbReference>
<proteinExistence type="predicted"/>
<name>A0ABQ9IHP7_9NEOP</name>
<evidence type="ECO:0000313" key="2">
    <source>
        <dbReference type="Proteomes" id="UP001159363"/>
    </source>
</evidence>
<protein>
    <submittedName>
        <fullName evidence="1">Uncharacterized protein</fullName>
    </submittedName>
</protein>
<evidence type="ECO:0000313" key="1">
    <source>
        <dbReference type="EMBL" id="KAJ8895866.1"/>
    </source>
</evidence>
<reference evidence="1 2" key="1">
    <citation type="submission" date="2023-02" db="EMBL/GenBank/DDBJ databases">
        <title>LHISI_Scaffold_Assembly.</title>
        <authorList>
            <person name="Stuart O.P."/>
            <person name="Cleave R."/>
            <person name="Magrath M.J.L."/>
            <person name="Mikheyev A.S."/>
        </authorList>
    </citation>
    <scope>NUCLEOTIDE SEQUENCE [LARGE SCALE GENOMIC DNA]</scope>
    <source>
        <strain evidence="1">Daus_M_001</strain>
        <tissue evidence="1">Leg muscle</tissue>
    </source>
</reference>
<dbReference type="EMBL" id="JARBHB010000001">
    <property type="protein sequence ID" value="KAJ8895866.1"/>
    <property type="molecule type" value="Genomic_DNA"/>
</dbReference>
<sequence length="69" mass="7953">MDNSPAQSTVESLSNTGIVFLPSNYSPLDQVIIQQLMLKFTEKLVQSSILLLGLEWLYENWDVQRIRKI</sequence>
<comment type="caution">
    <text evidence="1">The sequence shown here is derived from an EMBL/GenBank/DDBJ whole genome shotgun (WGS) entry which is preliminary data.</text>
</comment>
<organism evidence="1 2">
    <name type="scientific">Dryococelus australis</name>
    <dbReference type="NCBI Taxonomy" id="614101"/>
    <lineage>
        <taxon>Eukaryota</taxon>
        <taxon>Metazoa</taxon>
        <taxon>Ecdysozoa</taxon>
        <taxon>Arthropoda</taxon>
        <taxon>Hexapoda</taxon>
        <taxon>Insecta</taxon>
        <taxon>Pterygota</taxon>
        <taxon>Neoptera</taxon>
        <taxon>Polyneoptera</taxon>
        <taxon>Phasmatodea</taxon>
        <taxon>Verophasmatodea</taxon>
        <taxon>Anareolatae</taxon>
        <taxon>Phasmatidae</taxon>
        <taxon>Eurycanthinae</taxon>
        <taxon>Dryococelus</taxon>
    </lineage>
</organism>
<gene>
    <name evidence="1" type="ORF">PR048_001206</name>
</gene>